<evidence type="ECO:0008006" key="4">
    <source>
        <dbReference type="Google" id="ProtNLM"/>
    </source>
</evidence>
<keyword evidence="1" id="KW-0732">Signal</keyword>
<dbReference type="EMBL" id="WTPW01000540">
    <property type="protein sequence ID" value="KAF0501278.1"/>
    <property type="molecule type" value="Genomic_DNA"/>
</dbReference>
<accession>A0A8H4AJ32</accession>
<evidence type="ECO:0000256" key="1">
    <source>
        <dbReference type="SAM" id="SignalP"/>
    </source>
</evidence>
<proteinExistence type="predicted"/>
<name>A0A8H4AJ32_GIGMA</name>
<comment type="caution">
    <text evidence="2">The sequence shown here is derived from an EMBL/GenBank/DDBJ whole genome shotgun (WGS) entry which is preliminary data.</text>
</comment>
<protein>
    <recommendedName>
        <fullName evidence="4">Secreted protein</fullName>
    </recommendedName>
</protein>
<sequence length="115" mass="13288">MKLQSFCIISIFICLYITIAPTIEELDLAYCNCKIWAEDSNHTRIGGDSSYHSCTFNTYTNYEETFNFPDQTYSVHAKVQGSFEKTKNRGPFNDTTCFRIHGSVDKWKFDNVPCN</sequence>
<dbReference type="Proteomes" id="UP000439903">
    <property type="component" value="Unassembled WGS sequence"/>
</dbReference>
<dbReference type="AlphaFoldDB" id="A0A8H4AJ32"/>
<feature type="signal peptide" evidence="1">
    <location>
        <begin position="1"/>
        <end position="22"/>
    </location>
</feature>
<organism evidence="2 3">
    <name type="scientific">Gigaspora margarita</name>
    <dbReference type="NCBI Taxonomy" id="4874"/>
    <lineage>
        <taxon>Eukaryota</taxon>
        <taxon>Fungi</taxon>
        <taxon>Fungi incertae sedis</taxon>
        <taxon>Mucoromycota</taxon>
        <taxon>Glomeromycotina</taxon>
        <taxon>Glomeromycetes</taxon>
        <taxon>Diversisporales</taxon>
        <taxon>Gigasporaceae</taxon>
        <taxon>Gigaspora</taxon>
    </lineage>
</organism>
<evidence type="ECO:0000313" key="2">
    <source>
        <dbReference type="EMBL" id="KAF0501278.1"/>
    </source>
</evidence>
<evidence type="ECO:0000313" key="3">
    <source>
        <dbReference type="Proteomes" id="UP000439903"/>
    </source>
</evidence>
<keyword evidence="3" id="KW-1185">Reference proteome</keyword>
<reference evidence="2 3" key="1">
    <citation type="journal article" date="2019" name="Environ. Microbiol.">
        <title>At the nexus of three kingdoms: the genome of the mycorrhizal fungus Gigaspora margarita provides insights into plant, endobacterial and fungal interactions.</title>
        <authorList>
            <person name="Venice F."/>
            <person name="Ghignone S."/>
            <person name="Salvioli di Fossalunga A."/>
            <person name="Amselem J."/>
            <person name="Novero M."/>
            <person name="Xianan X."/>
            <person name="Sedzielewska Toro K."/>
            <person name="Morin E."/>
            <person name="Lipzen A."/>
            <person name="Grigoriev I.V."/>
            <person name="Henrissat B."/>
            <person name="Martin F.M."/>
            <person name="Bonfante P."/>
        </authorList>
    </citation>
    <scope>NUCLEOTIDE SEQUENCE [LARGE SCALE GENOMIC DNA]</scope>
    <source>
        <strain evidence="2 3">BEG34</strain>
    </source>
</reference>
<gene>
    <name evidence="2" type="ORF">F8M41_020056</name>
</gene>
<dbReference type="OrthoDB" id="2303517at2759"/>
<feature type="chain" id="PRO_5034270089" description="Secreted protein" evidence="1">
    <location>
        <begin position="23"/>
        <end position="115"/>
    </location>
</feature>